<proteinExistence type="predicted"/>
<dbReference type="Proteomes" id="UP001054846">
    <property type="component" value="Chromosome"/>
</dbReference>
<evidence type="ECO:0000259" key="1">
    <source>
        <dbReference type="Pfam" id="PF18864"/>
    </source>
</evidence>
<evidence type="ECO:0000313" key="2">
    <source>
        <dbReference type="EMBL" id="UFP96908.1"/>
    </source>
</evidence>
<dbReference type="EMBL" id="CP063845">
    <property type="protein sequence ID" value="UFP96908.1"/>
    <property type="molecule type" value="Genomic_DNA"/>
</dbReference>
<organism evidence="2 3">
    <name type="scientific">Gloeobacter morelensis MG652769</name>
    <dbReference type="NCBI Taxonomy" id="2781736"/>
    <lineage>
        <taxon>Bacteria</taxon>
        <taxon>Bacillati</taxon>
        <taxon>Cyanobacteriota</taxon>
        <taxon>Cyanophyceae</taxon>
        <taxon>Gloeobacterales</taxon>
        <taxon>Gloeobacteraceae</taxon>
        <taxon>Gloeobacter</taxon>
        <taxon>Gloeobacter morelensis</taxon>
    </lineage>
</organism>
<keyword evidence="3" id="KW-1185">Reference proteome</keyword>
<reference evidence="2 3" key="1">
    <citation type="journal article" date="2021" name="Genome Biol. Evol.">
        <title>Complete Genome Sequencing of a Novel Gloeobacter Species from a Waterfall Cave in Mexico.</title>
        <authorList>
            <person name="Saw J.H."/>
            <person name="Cardona T."/>
            <person name="Montejano G."/>
        </authorList>
    </citation>
    <scope>NUCLEOTIDE SEQUENCE [LARGE SCALE GENOMIC DNA]</scope>
    <source>
        <strain evidence="2">MG652769</strain>
    </source>
</reference>
<evidence type="ECO:0000313" key="3">
    <source>
        <dbReference type="Proteomes" id="UP001054846"/>
    </source>
</evidence>
<dbReference type="RefSeq" id="WP_418886992.1">
    <property type="nucleotide sequence ID" value="NZ_CP063845.1"/>
</dbReference>
<dbReference type="InterPro" id="IPR041304">
    <property type="entry name" value="AbiTii"/>
</dbReference>
<name>A0ABY3PT33_9CYAN</name>
<gene>
    <name evidence="2" type="ORF">ISF26_05435</name>
</gene>
<sequence>MRHLPPVPQLAVGTTSRPCFYHLNWVDRELAGYPDKTDLPDYRILSGAGASVSIQNRSMIDHDRSG</sequence>
<accession>A0ABY3PT33</accession>
<feature type="domain" description="AbiTii" evidence="1">
    <location>
        <begin position="23"/>
        <end position="53"/>
    </location>
</feature>
<dbReference type="Pfam" id="PF18864">
    <property type="entry name" value="AbiTii"/>
    <property type="match status" value="1"/>
</dbReference>
<protein>
    <recommendedName>
        <fullName evidence="1">AbiTii domain-containing protein</fullName>
    </recommendedName>
</protein>